<proteinExistence type="predicted"/>
<organism evidence="1 2">
    <name type="scientific">Bacillus spongiae</name>
    <dbReference type="NCBI Taxonomy" id="2683610"/>
    <lineage>
        <taxon>Bacteria</taxon>
        <taxon>Bacillati</taxon>
        <taxon>Bacillota</taxon>
        <taxon>Bacilli</taxon>
        <taxon>Bacillales</taxon>
        <taxon>Bacillaceae</taxon>
        <taxon>Bacillus</taxon>
    </lineage>
</organism>
<comment type="caution">
    <text evidence="1">The sequence shown here is derived from an EMBL/GenBank/DDBJ whole genome shotgun (WGS) entry which is preliminary data.</text>
</comment>
<evidence type="ECO:0000313" key="2">
    <source>
        <dbReference type="Proteomes" id="UP001312865"/>
    </source>
</evidence>
<name>A0ABU8HJP0_9BACI</name>
<dbReference type="Proteomes" id="UP001312865">
    <property type="component" value="Unassembled WGS sequence"/>
</dbReference>
<dbReference type="EMBL" id="JBBAXC010000028">
    <property type="protein sequence ID" value="MEI5909497.1"/>
    <property type="molecule type" value="Genomic_DNA"/>
</dbReference>
<dbReference type="RefSeq" id="WP_336588940.1">
    <property type="nucleotide sequence ID" value="NZ_JBBAXC010000028.1"/>
</dbReference>
<evidence type="ECO:0000313" key="1">
    <source>
        <dbReference type="EMBL" id="MEI5909497.1"/>
    </source>
</evidence>
<reference evidence="1 2" key="1">
    <citation type="journal article" date="2018" name="J. Microbiol.">
        <title>Bacillus spongiae sp. nov., isolated from sponge of Jeju Island.</title>
        <authorList>
            <person name="Lee G.E."/>
            <person name="Im W.T."/>
            <person name="Park J.S."/>
        </authorList>
    </citation>
    <scope>NUCLEOTIDE SEQUENCE [LARGE SCALE GENOMIC DNA]</scope>
    <source>
        <strain evidence="1 2">135PIL107-10</strain>
    </source>
</reference>
<dbReference type="Pfam" id="PF10955">
    <property type="entry name" value="Fin"/>
    <property type="match status" value="1"/>
</dbReference>
<sequence>MAIHYHCRHCGVKLGSIANSVISAEQLGLHKLSDKERQEMVTYQQNGDVEIQSICEDCQESLQRNPEYHGLDYLLH</sequence>
<gene>
    <name evidence="1" type="ORF">WAK64_20935</name>
</gene>
<accession>A0ABU8HJP0</accession>
<keyword evidence="2" id="KW-1185">Reference proteome</keyword>
<protein>
    <submittedName>
        <fullName evidence="1">Anti-sigma-F factor Fin family protein</fullName>
    </submittedName>
</protein>
<dbReference type="InterPro" id="IPR020115">
    <property type="entry name" value="Fin"/>
</dbReference>